<reference evidence="3" key="2">
    <citation type="submission" date="2021-04" db="EMBL/GenBank/DDBJ databases">
        <authorList>
            <person name="Gilroy R."/>
        </authorList>
    </citation>
    <scope>NUCLEOTIDE SEQUENCE</scope>
    <source>
        <strain evidence="3">CHK187-11901</strain>
    </source>
</reference>
<keyword evidence="1" id="KW-0472">Membrane</keyword>
<gene>
    <name evidence="3" type="ORF">H9702_06045</name>
</gene>
<evidence type="ECO:0000313" key="3">
    <source>
        <dbReference type="EMBL" id="HJC36675.1"/>
    </source>
</evidence>
<dbReference type="EMBL" id="DWWM01000041">
    <property type="protein sequence ID" value="HJC36675.1"/>
    <property type="molecule type" value="Genomic_DNA"/>
</dbReference>
<evidence type="ECO:0000313" key="4">
    <source>
        <dbReference type="Proteomes" id="UP000823896"/>
    </source>
</evidence>
<name>A0A9D2SWQ3_9FIRM</name>
<feature type="transmembrane region" description="Helical" evidence="1">
    <location>
        <begin position="55"/>
        <end position="88"/>
    </location>
</feature>
<dbReference type="Pfam" id="PF13828">
    <property type="entry name" value="DUF4190"/>
    <property type="match status" value="1"/>
</dbReference>
<evidence type="ECO:0000256" key="1">
    <source>
        <dbReference type="SAM" id="Phobius"/>
    </source>
</evidence>
<accession>A0A9D2SWQ3</accession>
<dbReference type="InterPro" id="IPR025241">
    <property type="entry name" value="DUF4190"/>
</dbReference>
<keyword evidence="1" id="KW-0812">Transmembrane</keyword>
<dbReference type="AlphaFoldDB" id="A0A9D2SWQ3"/>
<reference evidence="3" key="1">
    <citation type="journal article" date="2021" name="PeerJ">
        <title>Extensive microbial diversity within the chicken gut microbiome revealed by metagenomics and culture.</title>
        <authorList>
            <person name="Gilroy R."/>
            <person name="Ravi A."/>
            <person name="Getino M."/>
            <person name="Pursley I."/>
            <person name="Horton D.L."/>
            <person name="Alikhan N.F."/>
            <person name="Baker D."/>
            <person name="Gharbi K."/>
            <person name="Hall N."/>
            <person name="Watson M."/>
            <person name="Adriaenssens E.M."/>
            <person name="Foster-Nyarko E."/>
            <person name="Jarju S."/>
            <person name="Secka A."/>
            <person name="Antonio M."/>
            <person name="Oren A."/>
            <person name="Chaudhuri R.R."/>
            <person name="La Ragione R."/>
            <person name="Hildebrand F."/>
            <person name="Pallen M.J."/>
        </authorList>
    </citation>
    <scope>NUCLEOTIDE SEQUENCE</scope>
    <source>
        <strain evidence="3">CHK187-11901</strain>
    </source>
</reference>
<sequence length="98" mass="10071">MNQDDHGRAVASLVLGIVSIVCYFFSVIGGVIGLACGIIAIILGNKVRKNGPNGLATAGFVCGIVGTVLCALMVVACTCLFGTAVNVVNSLPYSLEYY</sequence>
<protein>
    <submittedName>
        <fullName evidence="3">DUF4190 domain-containing protein</fullName>
    </submittedName>
</protein>
<organism evidence="3 4">
    <name type="scientific">Candidatus Merdibacter merdavium</name>
    <dbReference type="NCBI Taxonomy" id="2838692"/>
    <lineage>
        <taxon>Bacteria</taxon>
        <taxon>Bacillati</taxon>
        <taxon>Bacillota</taxon>
        <taxon>Erysipelotrichia</taxon>
        <taxon>Erysipelotrichales</taxon>
        <taxon>Erysipelotrichaceae</taxon>
        <taxon>Merdibacter</taxon>
    </lineage>
</organism>
<proteinExistence type="predicted"/>
<feature type="transmembrane region" description="Helical" evidence="1">
    <location>
        <begin position="12"/>
        <end position="43"/>
    </location>
</feature>
<evidence type="ECO:0000259" key="2">
    <source>
        <dbReference type="Pfam" id="PF13828"/>
    </source>
</evidence>
<dbReference type="Proteomes" id="UP000823896">
    <property type="component" value="Unassembled WGS sequence"/>
</dbReference>
<feature type="domain" description="DUF4190" evidence="2">
    <location>
        <begin position="9"/>
        <end position="72"/>
    </location>
</feature>
<keyword evidence="1" id="KW-1133">Transmembrane helix</keyword>
<comment type="caution">
    <text evidence="3">The sequence shown here is derived from an EMBL/GenBank/DDBJ whole genome shotgun (WGS) entry which is preliminary data.</text>
</comment>